<accession>A0A6L7FZH7</accession>
<evidence type="ECO:0000313" key="3">
    <source>
        <dbReference type="Proteomes" id="UP000477911"/>
    </source>
</evidence>
<comment type="caution">
    <text evidence="2">The sequence shown here is derived from an EMBL/GenBank/DDBJ whole genome shotgun (WGS) entry which is preliminary data.</text>
</comment>
<proteinExistence type="predicted"/>
<dbReference type="EMBL" id="WUMU01000003">
    <property type="protein sequence ID" value="MXN17069.1"/>
    <property type="molecule type" value="Genomic_DNA"/>
</dbReference>
<keyword evidence="3" id="KW-1185">Reference proteome</keyword>
<gene>
    <name evidence="2" type="ORF">GR170_04425</name>
</gene>
<feature type="signal peptide" evidence="1">
    <location>
        <begin position="1"/>
        <end position="25"/>
    </location>
</feature>
<evidence type="ECO:0008006" key="4">
    <source>
        <dbReference type="Google" id="ProtNLM"/>
    </source>
</evidence>
<reference evidence="2 3" key="1">
    <citation type="submission" date="2019-12" db="EMBL/GenBank/DDBJ databases">
        <authorList>
            <person name="Li M."/>
        </authorList>
    </citation>
    <scope>NUCLEOTIDE SEQUENCE [LARGE SCALE GENOMIC DNA]</scope>
    <source>
        <strain evidence="2 3">GBMRC 2024</strain>
    </source>
</reference>
<name>A0A6L7FZH7_9RHOB</name>
<sequence length="141" mass="15554">MRHRRRWLRGAVLAGAVALAAPALAANPKLPLREVASLDRPMLWVGIAIEISNKCDSIDARTVKGLLFLNELKNQALAMGYTRTEIKEYITSKAEKARIRKLGESYVKSQGLDPTKTADLCTLGKQEIARGSQIGVLLREK</sequence>
<dbReference type="Proteomes" id="UP000477911">
    <property type="component" value="Unassembled WGS sequence"/>
</dbReference>
<dbReference type="PROSITE" id="PS51318">
    <property type="entry name" value="TAT"/>
    <property type="match status" value="1"/>
</dbReference>
<keyword evidence="1" id="KW-0732">Signal</keyword>
<dbReference type="Pfam" id="PF17267">
    <property type="entry name" value="DUF5333"/>
    <property type="match status" value="1"/>
</dbReference>
<organism evidence="2 3">
    <name type="scientific">Pseudooceanicola albus</name>
    <dbReference type="NCBI Taxonomy" id="2692189"/>
    <lineage>
        <taxon>Bacteria</taxon>
        <taxon>Pseudomonadati</taxon>
        <taxon>Pseudomonadota</taxon>
        <taxon>Alphaproteobacteria</taxon>
        <taxon>Rhodobacterales</taxon>
        <taxon>Paracoccaceae</taxon>
        <taxon>Pseudooceanicola</taxon>
    </lineage>
</organism>
<dbReference type="InterPro" id="IPR006311">
    <property type="entry name" value="TAT_signal"/>
</dbReference>
<evidence type="ECO:0000256" key="1">
    <source>
        <dbReference type="SAM" id="SignalP"/>
    </source>
</evidence>
<dbReference type="InterPro" id="IPR020349">
    <property type="entry name" value="Uncharacterised_14.7kDa"/>
</dbReference>
<protein>
    <recommendedName>
        <fullName evidence="4">DUF5333 domain-containing protein</fullName>
    </recommendedName>
</protein>
<feature type="chain" id="PRO_5026763722" description="DUF5333 domain-containing protein" evidence="1">
    <location>
        <begin position="26"/>
        <end position="141"/>
    </location>
</feature>
<evidence type="ECO:0000313" key="2">
    <source>
        <dbReference type="EMBL" id="MXN17069.1"/>
    </source>
</evidence>
<dbReference type="AlphaFoldDB" id="A0A6L7FZH7"/>